<sequence length="265" mass="28529">MSDPALPPLLAPDEPPAVTILNAAGRAPVLFLCDHASPRVPKALDRPETGGFGVSPEDMERHIAYDIGAAAVTRILSDTFEAPAILSGYSRLVLDLNRALDDGTSIPPVSDGTKVPANQHLSAAARAARIDALYHPYHNAIVDMLDGLKARGTSPAIISVHSCTPVLAGFKRPWHIGVLWNHDGRIALPLMRALEAEGNLKVGDNEPYSGRDHDSHTIHRHAEARGLPHVLLEIRQDLISDAQGIAAWADRLHRVMRPILLGGQP</sequence>
<dbReference type="InterPro" id="IPR011227">
    <property type="entry name" value="UCP029730"/>
</dbReference>
<dbReference type="Proteomes" id="UP000033774">
    <property type="component" value="Unassembled WGS sequence"/>
</dbReference>
<accession>A0A0F3IPZ0</accession>
<evidence type="ECO:0000313" key="1">
    <source>
        <dbReference type="EMBL" id="KJV08682.1"/>
    </source>
</evidence>
<reference evidence="1 2" key="1">
    <citation type="submission" date="2015-03" db="EMBL/GenBank/DDBJ databases">
        <title>Draft genome sequence of Elstera litoralis.</title>
        <authorList>
            <person name="Rahalkar M.C."/>
            <person name="Dhakephalkar P.K."/>
            <person name="Pore S.D."/>
            <person name="Arora P."/>
            <person name="Kapse N.G."/>
            <person name="Pandit P.S."/>
        </authorList>
    </citation>
    <scope>NUCLEOTIDE SEQUENCE [LARGE SCALE GENOMIC DNA]</scope>
    <source>
        <strain evidence="1 2">Dia-1</strain>
    </source>
</reference>
<dbReference type="SUPFAM" id="SSF53187">
    <property type="entry name" value="Zn-dependent exopeptidases"/>
    <property type="match status" value="1"/>
</dbReference>
<dbReference type="OrthoDB" id="9815326at2"/>
<dbReference type="PIRSF" id="PIRSF029730">
    <property type="entry name" value="UCP029730"/>
    <property type="match status" value="1"/>
</dbReference>
<keyword evidence="1" id="KW-0378">Hydrolase</keyword>
<dbReference type="AlphaFoldDB" id="A0A0F3IPZ0"/>
<evidence type="ECO:0000313" key="2">
    <source>
        <dbReference type="Proteomes" id="UP000033774"/>
    </source>
</evidence>
<dbReference type="EMBL" id="LAJY01000486">
    <property type="protein sequence ID" value="KJV08682.1"/>
    <property type="molecule type" value="Genomic_DNA"/>
</dbReference>
<proteinExistence type="predicted"/>
<dbReference type="RefSeq" id="WP_045776782.1">
    <property type="nucleotide sequence ID" value="NZ_LAJY01000486.1"/>
</dbReference>
<name>A0A0F3IPZ0_9PROT</name>
<dbReference type="GO" id="GO:0016787">
    <property type="term" value="F:hydrolase activity"/>
    <property type="evidence" value="ECO:0007669"/>
    <property type="project" value="UniProtKB-KW"/>
</dbReference>
<dbReference type="Gene3D" id="3.40.630.40">
    <property type="entry name" value="Zn-dependent exopeptidases"/>
    <property type="match status" value="1"/>
</dbReference>
<comment type="caution">
    <text evidence="1">The sequence shown here is derived from an EMBL/GenBank/DDBJ whole genome shotgun (WGS) entry which is preliminary data.</text>
</comment>
<gene>
    <name evidence="1" type="ORF">VZ95_16185</name>
</gene>
<organism evidence="1 2">
    <name type="scientific">Elstera litoralis</name>
    <dbReference type="NCBI Taxonomy" id="552518"/>
    <lineage>
        <taxon>Bacteria</taxon>
        <taxon>Pseudomonadati</taxon>
        <taxon>Pseudomonadota</taxon>
        <taxon>Alphaproteobacteria</taxon>
        <taxon>Rhodospirillales</taxon>
        <taxon>Rhodospirillaceae</taxon>
        <taxon>Elstera</taxon>
    </lineage>
</organism>
<protein>
    <submittedName>
        <fullName evidence="1">N-formylglutamate amidohydrolase</fullName>
    </submittedName>
</protein>
<keyword evidence="2" id="KW-1185">Reference proteome</keyword>
<dbReference type="Pfam" id="PF05013">
    <property type="entry name" value="FGase"/>
    <property type="match status" value="1"/>
</dbReference>
<dbReference type="InterPro" id="IPR007709">
    <property type="entry name" value="N-FG_amidohydro"/>
</dbReference>
<dbReference type="PATRIC" id="fig|552518.3.peg.3143"/>